<accession>A0A1I8FF00</accession>
<feature type="compositionally biased region" description="Basic residues" evidence="1">
    <location>
        <begin position="253"/>
        <end position="263"/>
    </location>
</feature>
<feature type="compositionally biased region" description="Polar residues" evidence="1">
    <location>
        <begin position="356"/>
        <end position="368"/>
    </location>
</feature>
<proteinExistence type="predicted"/>
<evidence type="ECO:0000313" key="2">
    <source>
        <dbReference type="Proteomes" id="UP000095280"/>
    </source>
</evidence>
<dbReference type="Proteomes" id="UP000095280">
    <property type="component" value="Unplaced"/>
</dbReference>
<feature type="region of interest" description="Disordered" evidence="1">
    <location>
        <begin position="56"/>
        <end position="92"/>
    </location>
</feature>
<feature type="region of interest" description="Disordered" evidence="1">
    <location>
        <begin position="238"/>
        <end position="382"/>
    </location>
</feature>
<reference evidence="3" key="1">
    <citation type="submission" date="2016-11" db="UniProtKB">
        <authorList>
            <consortium name="WormBaseParasite"/>
        </authorList>
    </citation>
    <scope>IDENTIFICATION</scope>
</reference>
<evidence type="ECO:0000256" key="1">
    <source>
        <dbReference type="SAM" id="MobiDB-lite"/>
    </source>
</evidence>
<dbReference type="WBParaSite" id="maker-unitig_32220-snap-gene-0.2-mRNA-1">
    <property type="protein sequence ID" value="maker-unitig_32220-snap-gene-0.2-mRNA-1"/>
    <property type="gene ID" value="maker-unitig_32220-snap-gene-0.2"/>
</dbReference>
<sequence>MQLRLSRLKASRDEEHSSIASELMLRQQGLPRQRLRLPLCGQWKIRSRCSYNSRPPGLPGIYSTRGQGAQQQPAAAAAASSSSSKQQQQYSMYRGGAAMEPGRSYGSLFERSREISNCNSTMSIAMDRAVLRAPAAIEAPATAAAFSSPSPQEDSTHSPVLCRRSARHRPAQRQYIYGSVRQPGAAHGGAGYRRPRSAIARGRRVDEFARMVRSAEPTQRAVTIWRSSQSWTRFKRGADSFYENPPPLPVMAPRRRGHLRYRTSRLQTTAPEDYEERRGDSDGGSKRCLPEQLSRSEDQPPKQRLISSAAWRPPSRTLQHAAAAEASGSKRSARPSANAANCRAAAAPIRSDLGRVSSQERTPPSASEQARKTAGVGPLTRGQRQLGAKGLIVPASCSTGGLRAKACARAASTENLISPAIIGDLHARPPPSANLRGHPSKKAIAAAGKSLKQRRPAFAPCRTDSFDNRLQSELRGRGRRLDFDDQEPPERELLTPVGHARRRRPGHRLMTVRLTPRADVASSDDEELRGQRWDVTKARRQFRNRFDTNALDRRRFNGR</sequence>
<evidence type="ECO:0000313" key="3">
    <source>
        <dbReference type="WBParaSite" id="maker-unitig_32220-snap-gene-0.2-mRNA-1"/>
    </source>
</evidence>
<dbReference type="AlphaFoldDB" id="A0A1I8FF00"/>
<organism evidence="2 3">
    <name type="scientific">Macrostomum lignano</name>
    <dbReference type="NCBI Taxonomy" id="282301"/>
    <lineage>
        <taxon>Eukaryota</taxon>
        <taxon>Metazoa</taxon>
        <taxon>Spiralia</taxon>
        <taxon>Lophotrochozoa</taxon>
        <taxon>Platyhelminthes</taxon>
        <taxon>Rhabditophora</taxon>
        <taxon>Macrostomorpha</taxon>
        <taxon>Macrostomida</taxon>
        <taxon>Macrostomidae</taxon>
        <taxon>Macrostomum</taxon>
    </lineage>
</organism>
<name>A0A1I8FF00_9PLAT</name>
<feature type="compositionally biased region" description="Low complexity" evidence="1">
    <location>
        <begin position="334"/>
        <end position="348"/>
    </location>
</feature>
<keyword evidence="2" id="KW-1185">Reference proteome</keyword>
<protein>
    <submittedName>
        <fullName evidence="3">Protein kinase domain-containing protein</fullName>
    </submittedName>
</protein>
<feature type="region of interest" description="Disordered" evidence="1">
    <location>
        <begin position="143"/>
        <end position="169"/>
    </location>
</feature>
<feature type="compositionally biased region" description="Basic and acidic residues" evidence="1">
    <location>
        <begin position="275"/>
        <end position="301"/>
    </location>
</feature>
<feature type="compositionally biased region" description="Low complexity" evidence="1">
    <location>
        <begin position="69"/>
        <end position="89"/>
    </location>
</feature>